<keyword evidence="4" id="KW-1185">Reference proteome</keyword>
<sequence length="95" mass="9826">MIATLAVIGGSILVATPAQAAVVVGVCTMKANIPHPSHHVGGMINAQGTADCGSVVMKEIYVKTTLEKANGQRWPGDAYDSFNTRTGRSNSAIPC</sequence>
<organism evidence="3 4">
    <name type="scientific">Rathayibacter iranicus NCPPB 2253 = VKM Ac-1602</name>
    <dbReference type="NCBI Taxonomy" id="1328868"/>
    <lineage>
        <taxon>Bacteria</taxon>
        <taxon>Bacillati</taxon>
        <taxon>Actinomycetota</taxon>
        <taxon>Actinomycetes</taxon>
        <taxon>Micrococcales</taxon>
        <taxon>Microbacteriaceae</taxon>
        <taxon>Rathayibacter</taxon>
    </lineage>
</organism>
<evidence type="ECO:0000256" key="2">
    <source>
        <dbReference type="SAM" id="SignalP"/>
    </source>
</evidence>
<accession>A0ABX5LG05</accession>
<gene>
    <name evidence="3" type="ORF">B0H03_103221</name>
</gene>
<name>A0ABX5LG05_9MICO</name>
<dbReference type="Proteomes" id="UP000245674">
    <property type="component" value="Unassembled WGS sequence"/>
</dbReference>
<feature type="signal peptide" evidence="2">
    <location>
        <begin position="1"/>
        <end position="20"/>
    </location>
</feature>
<proteinExistence type="predicted"/>
<evidence type="ECO:0000256" key="1">
    <source>
        <dbReference type="SAM" id="MobiDB-lite"/>
    </source>
</evidence>
<feature type="chain" id="PRO_5047230666" evidence="2">
    <location>
        <begin position="21"/>
        <end position="95"/>
    </location>
</feature>
<reference evidence="3 4" key="1">
    <citation type="submission" date="2018-03" db="EMBL/GenBank/DDBJ databases">
        <title>Genomic Encyclopedia of Type Strains, Phase III (KMG-III): the genomes of soil and plant-associated and newly described type strains.</title>
        <authorList>
            <person name="Whitman W."/>
        </authorList>
    </citation>
    <scope>NUCLEOTIDE SEQUENCE [LARGE SCALE GENOMIC DNA]</scope>
    <source>
        <strain evidence="3 4">VKM Ac-1602</strain>
    </source>
</reference>
<evidence type="ECO:0000313" key="3">
    <source>
        <dbReference type="EMBL" id="PWJ65373.1"/>
    </source>
</evidence>
<keyword evidence="2" id="KW-0732">Signal</keyword>
<evidence type="ECO:0000313" key="4">
    <source>
        <dbReference type="Proteomes" id="UP000245674"/>
    </source>
</evidence>
<feature type="region of interest" description="Disordered" evidence="1">
    <location>
        <begin position="74"/>
        <end position="95"/>
    </location>
</feature>
<dbReference type="EMBL" id="QGDV01000003">
    <property type="protein sequence ID" value="PWJ65373.1"/>
    <property type="molecule type" value="Genomic_DNA"/>
</dbReference>
<comment type="caution">
    <text evidence="3">The sequence shown here is derived from an EMBL/GenBank/DDBJ whole genome shotgun (WGS) entry which is preliminary data.</text>
</comment>
<protein>
    <submittedName>
        <fullName evidence="3">Uncharacterized protein</fullName>
    </submittedName>
</protein>
<feature type="compositionally biased region" description="Polar residues" evidence="1">
    <location>
        <begin position="81"/>
        <end position="95"/>
    </location>
</feature>